<evidence type="ECO:0000313" key="2">
    <source>
        <dbReference type="Proteomes" id="UP001239111"/>
    </source>
</evidence>
<reference evidence="1" key="1">
    <citation type="submission" date="2023-04" db="EMBL/GenBank/DDBJ databases">
        <title>A chromosome-level genome assembly of the parasitoid wasp Eretmocerus hayati.</title>
        <authorList>
            <person name="Zhong Y."/>
            <person name="Liu S."/>
            <person name="Liu Y."/>
        </authorList>
    </citation>
    <scope>NUCLEOTIDE SEQUENCE</scope>
    <source>
        <strain evidence="1">ZJU_SS_LIU_2023</strain>
    </source>
</reference>
<gene>
    <name evidence="1" type="ORF">QAD02_000620</name>
</gene>
<proteinExistence type="predicted"/>
<name>A0ACC2NEP4_9HYME</name>
<keyword evidence="2" id="KW-1185">Reference proteome</keyword>
<accession>A0ACC2NEP4</accession>
<dbReference type="EMBL" id="CM056743">
    <property type="protein sequence ID" value="KAJ8669361.1"/>
    <property type="molecule type" value="Genomic_DNA"/>
</dbReference>
<protein>
    <submittedName>
        <fullName evidence="1">Uncharacterized protein</fullName>
    </submittedName>
</protein>
<comment type="caution">
    <text evidence="1">The sequence shown here is derived from an EMBL/GenBank/DDBJ whole genome shotgun (WGS) entry which is preliminary data.</text>
</comment>
<evidence type="ECO:0000313" key="1">
    <source>
        <dbReference type="EMBL" id="KAJ8669361.1"/>
    </source>
</evidence>
<organism evidence="1 2">
    <name type="scientific">Eretmocerus hayati</name>
    <dbReference type="NCBI Taxonomy" id="131215"/>
    <lineage>
        <taxon>Eukaryota</taxon>
        <taxon>Metazoa</taxon>
        <taxon>Ecdysozoa</taxon>
        <taxon>Arthropoda</taxon>
        <taxon>Hexapoda</taxon>
        <taxon>Insecta</taxon>
        <taxon>Pterygota</taxon>
        <taxon>Neoptera</taxon>
        <taxon>Endopterygota</taxon>
        <taxon>Hymenoptera</taxon>
        <taxon>Apocrita</taxon>
        <taxon>Proctotrupomorpha</taxon>
        <taxon>Chalcidoidea</taxon>
        <taxon>Aphelinidae</taxon>
        <taxon>Aphelininae</taxon>
        <taxon>Eretmocerus</taxon>
    </lineage>
</organism>
<sequence>MPPVKKVFCSQRQNRRRIGVALCNLNFIDARKSQNNARFRGQQITRGVASDQEISQSHSEDNENYVPPYMLNRFLYNTLPVDVSPGDASAILFKDEKLGSQMSGCSSKGAEVELFPNRDDIIIHGFDQSCSRVDKRESLNVISDDFQSSTVDRLSHKSKSTSSPELEYIGDPTHESETSCKASESSITYNESNPCLASRASSSYNSSQNHGALRTYTFQVDQEDFLDDFKQLTRDFNMSNDCVTATLKLINPAYPFLPLDYRTLFRTPKNVDIIVLKNGAMHYFGIEFCIRQQYADVDILDDFEIDINIDGLPIFKSSGENFWPILGYARKYKHKSPFVIAIFSGTGKPDPVDSYLEKFIDEVDHLEEEGMELNGKKFKVKIRCFCCDAPARAWLKNIKGHTAIYACERCCIAGFLKNRHMCYPTDTNPEPREDSDFRVFPQRRHSPHDNHIKNKSALLRSRKLRLKSQFVLDPMHKFYLGITKRLFMKRLVCGKRNHRLSNKHLRFVNDKIKEFRAYVPFEFQRKGRSLVEIKRLKATEFRLLIKYEAPVLLRDVLAKEKYEHLLLLHCALWILSDEELITKYEDKAQRFLEKFVKKSARLYGPEFVSYNVHSCVHTVEDVKKYGPIDNYSCFVFENELQILKRLIHSPTNPLRQIVNRIYENFEIRSRKKADMEIHPIGITYHNKTSKDRYECKSIRQKNLKLSTKAPDNIVYAKNKVIRVDKIIFHENKYMCVGTPFRYLRDFYKKPIRSSKLGIYYATSESPAQMFSLEEIDCKCMALPFSDGFVVYPLTHCLNG</sequence>
<dbReference type="Proteomes" id="UP001239111">
    <property type="component" value="Chromosome 3"/>
</dbReference>